<dbReference type="InterPro" id="IPR001254">
    <property type="entry name" value="Trypsin_dom"/>
</dbReference>
<dbReference type="Gene3D" id="2.40.10.10">
    <property type="entry name" value="Trypsin-like serine proteases"/>
    <property type="match status" value="2"/>
</dbReference>
<evidence type="ECO:0000256" key="2">
    <source>
        <dbReference type="ARBA" id="ARBA00022525"/>
    </source>
</evidence>
<organism evidence="12">
    <name type="scientific">Drosophila simulans</name>
    <name type="common">Fruit fly</name>
    <dbReference type="NCBI Taxonomy" id="7240"/>
    <lineage>
        <taxon>Eukaryota</taxon>
        <taxon>Metazoa</taxon>
        <taxon>Ecdysozoa</taxon>
        <taxon>Arthropoda</taxon>
        <taxon>Hexapoda</taxon>
        <taxon>Insecta</taxon>
        <taxon>Pterygota</taxon>
        <taxon>Neoptera</taxon>
        <taxon>Endopterygota</taxon>
        <taxon>Diptera</taxon>
        <taxon>Brachycera</taxon>
        <taxon>Muscomorpha</taxon>
        <taxon>Ephydroidea</taxon>
        <taxon>Drosophilidae</taxon>
        <taxon>Drosophila</taxon>
        <taxon>Sophophora</taxon>
    </lineage>
</organism>
<reference evidence="12" key="2">
    <citation type="submission" date="2014-06" db="EMBL/GenBank/DDBJ databases">
        <authorList>
            <person name="Hu T."/>
            <person name="Eisen M.B."/>
            <person name="Thornton K.R."/>
            <person name="Andolfatto P."/>
        </authorList>
    </citation>
    <scope>NUCLEOTIDE SEQUENCE</scope>
    <source>
        <strain evidence="12">W501</strain>
    </source>
</reference>
<evidence type="ECO:0000259" key="11">
    <source>
        <dbReference type="PROSITE" id="PS50240"/>
    </source>
</evidence>
<keyword evidence="4" id="KW-0732">Signal</keyword>
<dbReference type="InterPro" id="IPR009003">
    <property type="entry name" value="Peptidase_S1_PA"/>
</dbReference>
<protein>
    <recommendedName>
        <fullName evidence="11">Peptidase S1 domain-containing protein</fullName>
    </recommendedName>
</protein>
<feature type="domain" description="Peptidase S1" evidence="11">
    <location>
        <begin position="57"/>
        <end position="290"/>
    </location>
</feature>
<evidence type="ECO:0000256" key="6">
    <source>
        <dbReference type="ARBA" id="ARBA00022825"/>
    </source>
</evidence>
<accession>A0A0J9RHQ7</accession>
<dbReference type="InterPro" id="IPR018114">
    <property type="entry name" value="TRYPSIN_HIS"/>
</dbReference>
<dbReference type="SMART" id="SM00020">
    <property type="entry name" value="Tryp_SPc"/>
    <property type="match status" value="1"/>
</dbReference>
<dbReference type="GO" id="GO:0004252">
    <property type="term" value="F:serine-type endopeptidase activity"/>
    <property type="evidence" value="ECO:0007669"/>
    <property type="project" value="InterPro"/>
</dbReference>
<dbReference type="InterPro" id="IPR001314">
    <property type="entry name" value="Peptidase_S1A"/>
</dbReference>
<evidence type="ECO:0000256" key="9">
    <source>
        <dbReference type="ARBA" id="ARBA00024195"/>
    </source>
</evidence>
<gene>
    <name evidence="12" type="primary">Dsim\GD25193</name>
    <name evidence="12" type="ORF">Dsimw501_GD25193</name>
</gene>
<evidence type="ECO:0000256" key="8">
    <source>
        <dbReference type="ARBA" id="ARBA00023157"/>
    </source>
</evidence>
<evidence type="ECO:0000256" key="3">
    <source>
        <dbReference type="ARBA" id="ARBA00022670"/>
    </source>
</evidence>
<dbReference type="GO" id="GO:0005576">
    <property type="term" value="C:extracellular region"/>
    <property type="evidence" value="ECO:0007669"/>
    <property type="project" value="UniProtKB-SubCell"/>
</dbReference>
<keyword evidence="3 10" id="KW-0645">Protease</keyword>
<name>A0A0J9RHQ7_DROSI</name>
<comment type="subcellular location">
    <subcellularLocation>
        <location evidence="1">Secreted</location>
    </subcellularLocation>
</comment>
<keyword evidence="2" id="KW-0964">Secreted</keyword>
<dbReference type="Pfam" id="PF00089">
    <property type="entry name" value="Trypsin"/>
    <property type="match status" value="1"/>
</dbReference>
<keyword evidence="8" id="KW-1015">Disulfide bond</keyword>
<keyword evidence="7" id="KW-0865">Zymogen</keyword>
<dbReference type="InterPro" id="IPR051487">
    <property type="entry name" value="Ser/Thr_Proteases_Immune/Dev"/>
</dbReference>
<reference evidence="12" key="3">
    <citation type="submission" date="2015-04" db="EMBL/GenBank/DDBJ databases">
        <authorList>
            <consortium name="FlyBase"/>
        </authorList>
    </citation>
    <scope>NUCLEOTIDE SEQUENCE</scope>
    <source>
        <strain evidence="12">W501</strain>
    </source>
</reference>
<dbReference type="PROSITE" id="PS00135">
    <property type="entry name" value="TRYPSIN_SER"/>
    <property type="match status" value="1"/>
</dbReference>
<dbReference type="AlphaFoldDB" id="A0A0J9RHQ7"/>
<dbReference type="Bgee" id="FBgn0196505">
    <property type="expression patterns" value="Expressed in embryo and 3 other cell types or tissues"/>
</dbReference>
<dbReference type="PRINTS" id="PR00722">
    <property type="entry name" value="CHYMOTRYPSIN"/>
</dbReference>
<keyword evidence="5 10" id="KW-0378">Hydrolase</keyword>
<dbReference type="EMBL" id="CM002911">
    <property type="protein sequence ID" value="KMY95573.1"/>
    <property type="molecule type" value="Genomic_DNA"/>
</dbReference>
<evidence type="ECO:0000313" key="12">
    <source>
        <dbReference type="EMBL" id="KMY95573.1"/>
    </source>
</evidence>
<evidence type="ECO:0000256" key="10">
    <source>
        <dbReference type="RuleBase" id="RU363034"/>
    </source>
</evidence>
<reference evidence="12" key="1">
    <citation type="journal article" date="2013" name="Genome Res.">
        <title>A second-generation assembly of the Drosophila simulans genome provides new insights into patterns of lineage-specific divergence.</title>
        <authorList>
            <person name="Hu T.T."/>
            <person name="Eisen M.B."/>
            <person name="Thornton K.R."/>
            <person name="Andolfatto P."/>
        </authorList>
    </citation>
    <scope>NUCLEOTIDE SEQUENCE [LARGE SCALE GENOMIC DNA]</scope>
    <source>
        <strain evidence="12">W501</strain>
    </source>
</reference>
<proteinExistence type="inferred from homology"/>
<dbReference type="InterPro" id="IPR033116">
    <property type="entry name" value="TRYPSIN_SER"/>
</dbReference>
<dbReference type="KEGG" id="dsi:Dsimw501_GD25193"/>
<evidence type="ECO:0000256" key="4">
    <source>
        <dbReference type="ARBA" id="ARBA00022729"/>
    </source>
</evidence>
<dbReference type="FunFam" id="2.40.10.10:FF:000146">
    <property type="entry name" value="Serine protease 53"/>
    <property type="match status" value="1"/>
</dbReference>
<dbReference type="Proteomes" id="UP000035880">
    <property type="component" value="Chromosome 2R"/>
</dbReference>
<dbReference type="OrthoDB" id="8250810at2759"/>
<comment type="similarity">
    <text evidence="9">Belongs to the peptidase S1 family. CLIP subfamily.</text>
</comment>
<evidence type="ECO:0000256" key="1">
    <source>
        <dbReference type="ARBA" id="ARBA00004613"/>
    </source>
</evidence>
<dbReference type="PANTHER" id="PTHR24256">
    <property type="entry name" value="TRYPTASE-RELATED"/>
    <property type="match status" value="1"/>
</dbReference>
<dbReference type="PROSITE" id="PS50240">
    <property type="entry name" value="TRYPSIN_DOM"/>
    <property type="match status" value="1"/>
</dbReference>
<dbReference type="PROSITE" id="PS00134">
    <property type="entry name" value="TRYPSIN_HIS"/>
    <property type="match status" value="1"/>
</dbReference>
<dbReference type="InterPro" id="IPR043504">
    <property type="entry name" value="Peptidase_S1_PA_chymotrypsin"/>
</dbReference>
<evidence type="ECO:0000256" key="5">
    <source>
        <dbReference type="ARBA" id="ARBA00022801"/>
    </source>
</evidence>
<dbReference type="CDD" id="cd00190">
    <property type="entry name" value="Tryp_SPc"/>
    <property type="match status" value="1"/>
</dbReference>
<sequence length="314" mass="35378">MENVSLLSPSSLRANMKVFNAIIAALVCLFIAKNNVMSRLLDENCGISKEDPYDPRITVGNRTNIYENPWMVLVSSSKMCGGSLITRQLVLTAAHCVFPEKMYVRLGNYETVNPEPYCVNNHCIPRFYNISVDLKIVHEKYNECLQNDIALLRMSEAVEYSDYVRPICILVDEQMPSAQNYTVTGWGKTESGKFSRILLNATLYNLDISKCKEKYEKPVDRSQICAASHISNTCRGDSGGPLSSKFCYDNKLLTFQYGLVSYGAESCEAYNAGVNTNVSYHTEWILRAVQNMDYFSIWAAKTGQDFLRLCGNSI</sequence>
<keyword evidence="6 10" id="KW-0720">Serine protease</keyword>
<evidence type="ECO:0000256" key="7">
    <source>
        <dbReference type="ARBA" id="ARBA00023145"/>
    </source>
</evidence>
<dbReference type="GO" id="GO:0006508">
    <property type="term" value="P:proteolysis"/>
    <property type="evidence" value="ECO:0007669"/>
    <property type="project" value="UniProtKB-KW"/>
</dbReference>
<dbReference type="SUPFAM" id="SSF50494">
    <property type="entry name" value="Trypsin-like serine proteases"/>
    <property type="match status" value="1"/>
</dbReference>